<reference evidence="1 2" key="1">
    <citation type="submission" date="2018-10" db="EMBL/GenBank/DDBJ databases">
        <title>Draft genome sequence for the type isolate of Erwinia psidii, agent causal of bacterial blight in guava (Psidium guajava) and wilt and die-back of Eucalyptus spp.</title>
        <authorList>
            <person name="Hermenegildo P.S."/>
            <person name="Santos S.A."/>
            <person name="Guimaraes L.M.S."/>
            <person name="Vidigal P.M.P."/>
            <person name="Pereira I.C."/>
            <person name="Badel J.L."/>
            <person name="Alfenas-Zerbini P."/>
            <person name="Ferreira M.A.S.V."/>
            <person name="Alfenas A.C."/>
        </authorList>
    </citation>
    <scope>NUCLEOTIDE SEQUENCE [LARGE SCALE GENOMIC DNA]</scope>
    <source>
        <strain evidence="1 2">IBSBF 435</strain>
    </source>
</reference>
<dbReference type="EMBL" id="RHHM01000004">
    <property type="protein sequence ID" value="RQM38937.1"/>
    <property type="molecule type" value="Genomic_DNA"/>
</dbReference>
<accession>A0A3N6S281</accession>
<name>A0A3N6S281_9GAMM</name>
<dbReference type="OrthoDB" id="6513222at2"/>
<proteinExistence type="predicted"/>
<dbReference type="Proteomes" id="UP000279457">
    <property type="component" value="Unassembled WGS sequence"/>
</dbReference>
<gene>
    <name evidence="1" type="ORF">EB241_07045</name>
</gene>
<sequence>MLKRSHSTSDARYFIDTHNVTRRHSFSSGKENSYLEKIEKIKSSLAEFKHSDAILNLHLAFQPDLAEIAYSDARVEDISAKDFVYCGTAVALPVNKAGILLDKEGRLMLIKGKEYNLFKGLIVKYTSGYKYQIAPLITGKQDIRFSHLYMNDKGLLIGDEKETGKSHIIKISTPEHSDKSEKQYISIGLEEYNKNNISDDLMFKVDENTFVSYFFSDNKLYLKSIRTDKQDKDISILSHEIFLPLKKNCTLASVKRSQNHLQIEIKKGNKTRIYYINPAHISNRKLLIKKSAISHHKTSHLALVTILTRNTMQVIHSPQTEKVILVANMCLFFPPLLIISGCTIKRPGTFWQVQGMGKRQFKVPDRLILG</sequence>
<comment type="caution">
    <text evidence="1">The sequence shown here is derived from an EMBL/GenBank/DDBJ whole genome shotgun (WGS) entry which is preliminary data.</text>
</comment>
<evidence type="ECO:0000313" key="2">
    <source>
        <dbReference type="Proteomes" id="UP000279457"/>
    </source>
</evidence>
<evidence type="ECO:0000313" key="1">
    <source>
        <dbReference type="EMBL" id="RQM38937.1"/>
    </source>
</evidence>
<dbReference type="RefSeq" id="WP_124232460.1">
    <property type="nucleotide sequence ID" value="NZ_RHHM01000004.1"/>
</dbReference>
<protein>
    <submittedName>
        <fullName evidence="1">Uncharacterized protein</fullName>
    </submittedName>
</protein>
<dbReference type="AlphaFoldDB" id="A0A3N6S281"/>
<keyword evidence="2" id="KW-1185">Reference proteome</keyword>
<organism evidence="1 2">
    <name type="scientific">Erwinia psidii</name>
    <dbReference type="NCBI Taxonomy" id="69224"/>
    <lineage>
        <taxon>Bacteria</taxon>
        <taxon>Pseudomonadati</taxon>
        <taxon>Pseudomonadota</taxon>
        <taxon>Gammaproteobacteria</taxon>
        <taxon>Enterobacterales</taxon>
        <taxon>Erwiniaceae</taxon>
        <taxon>Erwinia</taxon>
    </lineage>
</organism>